<sequence>MNFNGCEGCEMRQGHFLGECVNNIYDEDEGLVKWFVEHGVLSTEVLCPRSNEPRKVLWSKNRFNCNNFRTINKRKTICGYQESVFQGTLFENSKVPMQTVAELACQWLMRPPPRQTFCQNELKLSSKTIVDWFSFFREITFDWALKNSSEKLGGEGVIVEIEEGKFGRRKYNVGRVIDGQWIFGGIERNNPKKFFLVPVPVRVCERQCYPLGCY</sequence>
<dbReference type="PANTHER" id="PTHR47163">
    <property type="entry name" value="DDE_TNP_IS1595 DOMAIN-CONTAINING PROTEIN"/>
    <property type="match status" value="1"/>
</dbReference>
<evidence type="ECO:0000313" key="1">
    <source>
        <dbReference type="EMBL" id="CAG6685661.1"/>
    </source>
</evidence>
<dbReference type="AlphaFoldDB" id="A0A8D8THU9"/>
<organism evidence="1">
    <name type="scientific">Cacopsylla melanoneura</name>
    <dbReference type="NCBI Taxonomy" id="428564"/>
    <lineage>
        <taxon>Eukaryota</taxon>
        <taxon>Metazoa</taxon>
        <taxon>Ecdysozoa</taxon>
        <taxon>Arthropoda</taxon>
        <taxon>Hexapoda</taxon>
        <taxon>Insecta</taxon>
        <taxon>Pterygota</taxon>
        <taxon>Neoptera</taxon>
        <taxon>Paraneoptera</taxon>
        <taxon>Hemiptera</taxon>
        <taxon>Sternorrhyncha</taxon>
        <taxon>Psylloidea</taxon>
        <taxon>Psyllidae</taxon>
        <taxon>Psyllinae</taxon>
        <taxon>Cacopsylla</taxon>
    </lineage>
</organism>
<accession>A0A8D8THU9</accession>
<dbReference type="EMBL" id="HBUF01272877">
    <property type="protein sequence ID" value="CAG6685661.1"/>
    <property type="molecule type" value="Transcribed_RNA"/>
</dbReference>
<proteinExistence type="predicted"/>
<protein>
    <submittedName>
        <fullName evidence="1">Uncharacterized protein</fullName>
    </submittedName>
</protein>
<name>A0A8D8THU9_9HEMI</name>
<dbReference type="InterPro" id="IPR053164">
    <property type="entry name" value="IS1016-like_transposase"/>
</dbReference>
<reference evidence="1" key="1">
    <citation type="submission" date="2021-05" db="EMBL/GenBank/DDBJ databases">
        <authorList>
            <person name="Alioto T."/>
            <person name="Alioto T."/>
            <person name="Gomez Garrido J."/>
        </authorList>
    </citation>
    <scope>NUCLEOTIDE SEQUENCE</scope>
</reference>
<dbReference type="PANTHER" id="PTHR47163:SF2">
    <property type="entry name" value="SI:DKEY-17M8.2"/>
    <property type="match status" value="1"/>
</dbReference>